<sequence>MAETAQRAVPAPDLGIPPSPRTVDMSIIDTTGSISGVSAHLFLTPPVCPGEGFDAIFRGRGRAKNEPIWDLVGLKEGEESFHEYVHEFLRTAEKVRDWDAQDHVLVAAAHDEALLGHEDSFARGKMNGFVSEHEWARWLRWLFLRDFAWAVGDVG</sequence>
<gene>
    <name evidence="2" type="ORF">C8A03DRAFT_35272</name>
</gene>
<dbReference type="AlphaFoldDB" id="A0AAN7HCZ3"/>
<evidence type="ECO:0000313" key="2">
    <source>
        <dbReference type="EMBL" id="KAK4236795.1"/>
    </source>
</evidence>
<feature type="region of interest" description="Disordered" evidence="1">
    <location>
        <begin position="1"/>
        <end position="21"/>
    </location>
</feature>
<evidence type="ECO:0000256" key="1">
    <source>
        <dbReference type="SAM" id="MobiDB-lite"/>
    </source>
</evidence>
<evidence type="ECO:0000313" key="3">
    <source>
        <dbReference type="Proteomes" id="UP001303760"/>
    </source>
</evidence>
<reference evidence="2" key="1">
    <citation type="journal article" date="2023" name="Mol. Phylogenet. Evol.">
        <title>Genome-scale phylogeny and comparative genomics of the fungal order Sordariales.</title>
        <authorList>
            <person name="Hensen N."/>
            <person name="Bonometti L."/>
            <person name="Westerberg I."/>
            <person name="Brannstrom I.O."/>
            <person name="Guillou S."/>
            <person name="Cros-Aarteil S."/>
            <person name="Calhoun S."/>
            <person name="Haridas S."/>
            <person name="Kuo A."/>
            <person name="Mondo S."/>
            <person name="Pangilinan J."/>
            <person name="Riley R."/>
            <person name="LaButti K."/>
            <person name="Andreopoulos B."/>
            <person name="Lipzen A."/>
            <person name="Chen C."/>
            <person name="Yan M."/>
            <person name="Daum C."/>
            <person name="Ng V."/>
            <person name="Clum A."/>
            <person name="Steindorff A."/>
            <person name="Ohm R.A."/>
            <person name="Martin F."/>
            <person name="Silar P."/>
            <person name="Natvig D.O."/>
            <person name="Lalanne C."/>
            <person name="Gautier V."/>
            <person name="Ament-Velasquez S.L."/>
            <person name="Kruys A."/>
            <person name="Hutchinson M.I."/>
            <person name="Powell A.J."/>
            <person name="Barry K."/>
            <person name="Miller A.N."/>
            <person name="Grigoriev I.V."/>
            <person name="Debuchy R."/>
            <person name="Gladieux P."/>
            <person name="Hiltunen Thoren M."/>
            <person name="Johannesson H."/>
        </authorList>
    </citation>
    <scope>NUCLEOTIDE SEQUENCE</scope>
    <source>
        <strain evidence="2">CBS 532.94</strain>
    </source>
</reference>
<keyword evidence="3" id="KW-1185">Reference proteome</keyword>
<dbReference type="EMBL" id="MU860171">
    <property type="protein sequence ID" value="KAK4236795.1"/>
    <property type="molecule type" value="Genomic_DNA"/>
</dbReference>
<accession>A0AAN7HCZ3</accession>
<organism evidence="2 3">
    <name type="scientific">Achaetomium macrosporum</name>
    <dbReference type="NCBI Taxonomy" id="79813"/>
    <lineage>
        <taxon>Eukaryota</taxon>
        <taxon>Fungi</taxon>
        <taxon>Dikarya</taxon>
        <taxon>Ascomycota</taxon>
        <taxon>Pezizomycotina</taxon>
        <taxon>Sordariomycetes</taxon>
        <taxon>Sordariomycetidae</taxon>
        <taxon>Sordariales</taxon>
        <taxon>Chaetomiaceae</taxon>
        <taxon>Achaetomium</taxon>
    </lineage>
</organism>
<name>A0AAN7HCZ3_9PEZI</name>
<reference evidence="2" key="2">
    <citation type="submission" date="2023-05" db="EMBL/GenBank/DDBJ databases">
        <authorList>
            <consortium name="Lawrence Berkeley National Laboratory"/>
            <person name="Steindorff A."/>
            <person name="Hensen N."/>
            <person name="Bonometti L."/>
            <person name="Westerberg I."/>
            <person name="Brannstrom I.O."/>
            <person name="Guillou S."/>
            <person name="Cros-Aarteil S."/>
            <person name="Calhoun S."/>
            <person name="Haridas S."/>
            <person name="Kuo A."/>
            <person name="Mondo S."/>
            <person name="Pangilinan J."/>
            <person name="Riley R."/>
            <person name="Labutti K."/>
            <person name="Andreopoulos B."/>
            <person name="Lipzen A."/>
            <person name="Chen C."/>
            <person name="Yanf M."/>
            <person name="Daum C."/>
            <person name="Ng V."/>
            <person name="Clum A."/>
            <person name="Ohm R."/>
            <person name="Martin F."/>
            <person name="Silar P."/>
            <person name="Natvig D."/>
            <person name="Lalanne C."/>
            <person name="Gautier V."/>
            <person name="Ament-Velasquez S.L."/>
            <person name="Kruys A."/>
            <person name="Hutchinson M.I."/>
            <person name="Powell A.J."/>
            <person name="Barry K."/>
            <person name="Miller A.N."/>
            <person name="Grigoriev I.V."/>
            <person name="Debuchy R."/>
            <person name="Gladieux P."/>
            <person name="Thoren M.H."/>
            <person name="Johannesson H."/>
        </authorList>
    </citation>
    <scope>NUCLEOTIDE SEQUENCE</scope>
    <source>
        <strain evidence="2">CBS 532.94</strain>
    </source>
</reference>
<dbReference type="Proteomes" id="UP001303760">
    <property type="component" value="Unassembled WGS sequence"/>
</dbReference>
<proteinExistence type="predicted"/>
<comment type="caution">
    <text evidence="2">The sequence shown here is derived from an EMBL/GenBank/DDBJ whole genome shotgun (WGS) entry which is preliminary data.</text>
</comment>
<protein>
    <submittedName>
        <fullName evidence="2">Uncharacterized protein</fullName>
    </submittedName>
</protein>